<keyword evidence="4" id="KW-1185">Reference proteome</keyword>
<dbReference type="InterPro" id="IPR050570">
    <property type="entry name" value="Cell_wall_metabolism_enzyme"/>
</dbReference>
<feature type="region of interest" description="Disordered" evidence="1">
    <location>
        <begin position="131"/>
        <end position="197"/>
    </location>
</feature>
<dbReference type="Proteomes" id="UP000077519">
    <property type="component" value="Unassembled WGS sequence"/>
</dbReference>
<dbReference type="AlphaFoldDB" id="A0A177YLX1"/>
<dbReference type="EMBL" id="LVHI01000005">
    <property type="protein sequence ID" value="OAK56260.1"/>
    <property type="molecule type" value="Genomic_DNA"/>
</dbReference>
<proteinExistence type="predicted"/>
<protein>
    <recommendedName>
        <fullName evidence="2">M23ase beta-sheet core domain-containing protein</fullName>
    </recommendedName>
</protein>
<dbReference type="Pfam" id="PF01551">
    <property type="entry name" value="Peptidase_M23"/>
    <property type="match status" value="1"/>
</dbReference>
<dbReference type="CDD" id="cd12797">
    <property type="entry name" value="M23_peptidase"/>
    <property type="match status" value="1"/>
</dbReference>
<dbReference type="GO" id="GO:0004222">
    <property type="term" value="F:metalloendopeptidase activity"/>
    <property type="evidence" value="ECO:0007669"/>
    <property type="project" value="TreeGrafter"/>
</dbReference>
<reference evidence="3 4" key="1">
    <citation type="submission" date="2016-03" db="EMBL/GenBank/DDBJ databases">
        <title>Genome sequence of Rhodococcus kyotonensis KB10.</title>
        <authorList>
            <person name="Jeong H."/>
            <person name="Hong C.E."/>
            <person name="Jo S.H."/>
            <person name="Park J.M."/>
        </authorList>
    </citation>
    <scope>NUCLEOTIDE SEQUENCE [LARGE SCALE GENOMIC DNA]</scope>
    <source>
        <strain evidence="3 4">KB10</strain>
    </source>
</reference>
<feature type="compositionally biased region" description="Basic and acidic residues" evidence="1">
    <location>
        <begin position="303"/>
        <end position="313"/>
    </location>
</feature>
<feature type="domain" description="M23ase beta-sheet core" evidence="2">
    <location>
        <begin position="210"/>
        <end position="305"/>
    </location>
</feature>
<evidence type="ECO:0000313" key="3">
    <source>
        <dbReference type="EMBL" id="OAK56260.1"/>
    </source>
</evidence>
<name>A0A177YLX1_9NOCA</name>
<feature type="compositionally biased region" description="Low complexity" evidence="1">
    <location>
        <begin position="185"/>
        <end position="197"/>
    </location>
</feature>
<dbReference type="InterPro" id="IPR011055">
    <property type="entry name" value="Dup_hybrid_motif"/>
</dbReference>
<dbReference type="Gene3D" id="2.70.70.10">
    <property type="entry name" value="Glucose Permease (Domain IIA)"/>
    <property type="match status" value="1"/>
</dbReference>
<feature type="compositionally biased region" description="Polar residues" evidence="1">
    <location>
        <begin position="282"/>
        <end position="299"/>
    </location>
</feature>
<evidence type="ECO:0000313" key="4">
    <source>
        <dbReference type="Proteomes" id="UP000077519"/>
    </source>
</evidence>
<comment type="caution">
    <text evidence="3">The sequence shown here is derived from an EMBL/GenBank/DDBJ whole genome shotgun (WGS) entry which is preliminary data.</text>
</comment>
<dbReference type="PANTHER" id="PTHR21666:SF270">
    <property type="entry name" value="MUREIN HYDROLASE ACTIVATOR ENVC"/>
    <property type="match status" value="1"/>
</dbReference>
<organism evidence="3 4">
    <name type="scientific">Rhodococcoides kyotonense</name>
    <dbReference type="NCBI Taxonomy" id="398843"/>
    <lineage>
        <taxon>Bacteria</taxon>
        <taxon>Bacillati</taxon>
        <taxon>Actinomycetota</taxon>
        <taxon>Actinomycetes</taxon>
        <taxon>Mycobacteriales</taxon>
        <taxon>Nocardiaceae</taxon>
        <taxon>Rhodococcoides</taxon>
    </lineage>
</organism>
<gene>
    <name evidence="3" type="ORF">A3K89_17500</name>
</gene>
<dbReference type="SUPFAM" id="SSF51261">
    <property type="entry name" value="Duplicated hybrid motif"/>
    <property type="match status" value="1"/>
</dbReference>
<dbReference type="InterPro" id="IPR016047">
    <property type="entry name" value="M23ase_b-sheet_dom"/>
</dbReference>
<sequence length="323" mass="32727">MVVAAAFTLAPTAIATPSNVDAATVDQPAVDSVGRLIRLADRAAQVGTDPIALSELTNFAWASVEAARSSGVIDDASDPLAETLRCVVDVLATGAAGGSAQTVSCLTPLTRMDPLLGLRVLSSLQVDLLDPALPHAPEQGPDETSTSDSAAGEPDSLDSRLTQPPPEIDAPAPRPDIEATPIPGPTRSATAAAPSSGIVTSSFGTRAGAQHGGVDIADSLGAPIVAAADGTVISAGPAQGFGLWVRIRHDDGSITTYGHNDGNSVTVGQRVVKGQQIAQVGNRGNSTGPHLHFESTSPGGQKVDPESWLRDRGAQIGAGRLAQ</sequence>
<evidence type="ECO:0000259" key="2">
    <source>
        <dbReference type="Pfam" id="PF01551"/>
    </source>
</evidence>
<evidence type="ECO:0000256" key="1">
    <source>
        <dbReference type="SAM" id="MobiDB-lite"/>
    </source>
</evidence>
<accession>A0A177YLX1</accession>
<feature type="compositionally biased region" description="Pro residues" evidence="1">
    <location>
        <begin position="163"/>
        <end position="174"/>
    </location>
</feature>
<feature type="region of interest" description="Disordered" evidence="1">
    <location>
        <begin position="282"/>
        <end position="323"/>
    </location>
</feature>
<dbReference type="PANTHER" id="PTHR21666">
    <property type="entry name" value="PEPTIDASE-RELATED"/>
    <property type="match status" value="1"/>
</dbReference>